<dbReference type="InterPro" id="IPR020751">
    <property type="entry name" value="aa-tRNA-synth_I_codon-bd_sub2"/>
</dbReference>
<keyword evidence="5 8" id="KW-0067">ATP-binding</keyword>
<dbReference type="Pfam" id="PF19269">
    <property type="entry name" value="Anticodon_2"/>
    <property type="match status" value="1"/>
</dbReference>
<comment type="subcellular location">
    <subcellularLocation>
        <location evidence="8">Cytoplasm</location>
    </subcellularLocation>
</comment>
<evidence type="ECO:0000256" key="3">
    <source>
        <dbReference type="ARBA" id="ARBA00022598"/>
    </source>
</evidence>
<comment type="caution">
    <text evidence="8">Lacks conserved residue(s) required for the propagation of feature annotation.</text>
</comment>
<organism evidence="11 12">
    <name type="scientific">Arthrobacter yangruifuii</name>
    <dbReference type="NCBI Taxonomy" id="2606616"/>
    <lineage>
        <taxon>Bacteria</taxon>
        <taxon>Bacillati</taxon>
        <taxon>Actinomycetota</taxon>
        <taxon>Actinomycetes</taxon>
        <taxon>Micrococcales</taxon>
        <taxon>Micrococcaceae</taxon>
        <taxon>Arthrobacter</taxon>
    </lineage>
</organism>
<dbReference type="EMBL" id="VTFX01000002">
    <property type="protein sequence ID" value="KAD4007128.1"/>
    <property type="molecule type" value="Genomic_DNA"/>
</dbReference>
<dbReference type="PANTHER" id="PTHR43311">
    <property type="entry name" value="GLUTAMATE--TRNA LIGASE"/>
    <property type="match status" value="1"/>
</dbReference>
<comment type="similarity">
    <text evidence="1 8">Belongs to the class-I aminoacyl-tRNA synthetase family. Glutamate--tRNA ligase type 1 subfamily.</text>
</comment>
<dbReference type="GO" id="GO:0004818">
    <property type="term" value="F:glutamate-tRNA ligase activity"/>
    <property type="evidence" value="ECO:0007669"/>
    <property type="project" value="UniProtKB-UniRule"/>
</dbReference>
<dbReference type="EC" id="6.1.1.17" evidence="8"/>
<dbReference type="PANTHER" id="PTHR43311:SF2">
    <property type="entry name" value="GLUTAMATE--TRNA LIGASE, MITOCHONDRIAL-RELATED"/>
    <property type="match status" value="1"/>
</dbReference>
<keyword evidence="3 8" id="KW-0436">Ligase</keyword>
<evidence type="ECO:0000256" key="7">
    <source>
        <dbReference type="ARBA" id="ARBA00023146"/>
    </source>
</evidence>
<dbReference type="NCBIfam" id="TIGR00464">
    <property type="entry name" value="gltX_bact"/>
    <property type="match status" value="1"/>
</dbReference>
<dbReference type="InterPro" id="IPR020058">
    <property type="entry name" value="Glu/Gln-tRNA-synth_Ib_cat-dom"/>
</dbReference>
<evidence type="ECO:0000313" key="12">
    <source>
        <dbReference type="Proteomes" id="UP000326852"/>
    </source>
</evidence>
<dbReference type="InterPro" id="IPR014729">
    <property type="entry name" value="Rossmann-like_a/b/a_fold"/>
</dbReference>
<feature type="short sequence motif" description="'KMSKS' region" evidence="8">
    <location>
        <begin position="270"/>
        <end position="274"/>
    </location>
</feature>
<evidence type="ECO:0000256" key="1">
    <source>
        <dbReference type="ARBA" id="ARBA00007894"/>
    </source>
</evidence>
<dbReference type="Pfam" id="PF00749">
    <property type="entry name" value="tRNA-synt_1c"/>
    <property type="match status" value="1"/>
</dbReference>
<dbReference type="InterPro" id="IPR008925">
    <property type="entry name" value="aa_tRNA-synth_I_cd-bd_sf"/>
</dbReference>
<evidence type="ECO:0000256" key="4">
    <source>
        <dbReference type="ARBA" id="ARBA00022741"/>
    </source>
</evidence>
<feature type="binding site" evidence="8">
    <location>
        <position position="273"/>
    </location>
    <ligand>
        <name>ATP</name>
        <dbReference type="ChEBI" id="CHEBI:30616"/>
    </ligand>
</feature>
<evidence type="ECO:0000256" key="8">
    <source>
        <dbReference type="HAMAP-Rule" id="MF_00022"/>
    </source>
</evidence>
<comment type="subunit">
    <text evidence="8">Monomer.</text>
</comment>
<comment type="function">
    <text evidence="8">Catalyzes the attachment of glutamate to tRNA(Glu) in a two-step reaction: glutamate is first activated by ATP to form Glu-AMP and then transferred to the acceptor end of tRNA(Glu).</text>
</comment>
<dbReference type="InterPro" id="IPR033910">
    <property type="entry name" value="GluRS_core"/>
</dbReference>
<dbReference type="Gene3D" id="1.10.10.350">
    <property type="match status" value="1"/>
</dbReference>
<proteinExistence type="inferred from homology"/>
<feature type="short sequence motif" description="'HIGH' region" evidence="8">
    <location>
        <begin position="26"/>
        <end position="36"/>
    </location>
</feature>
<keyword evidence="4 8" id="KW-0547">Nucleotide-binding</keyword>
<sequence length="505" mass="55982">MTNAPTPLADLPTVTDDTPVRVRFCPSPTGTPHVGLIRTALFNWAYAKHTKGTMVFRIEDTDTARDSEESYLQLLDALKWLGITWDEGVEVGGPHEPYRQSQRGDIYQDVIAKLREAGYVYESYSTPEEIEARHRAAGRDIKLGYDNYDRDLTPEQIEAFRAEGRSPVLRVRMPDEDITFTDLVRGEITFKAGTVPDFVVVRANGAPLYTLVNPVDDALMGITHILRGEDLLSSTPRQVALYRALIDVGVAKYMPLFGHLPYVMGAGNKKLSKRDPESSLFLHRERGFIPEGLLNYLSLLGWSLSADEDIFTVDQLVENFDIHNVLANPARFDLKKAEAINGTHVRMLEAEDFRNRLVPYLQQAGLVGEALTPREEEILTEAAPLVQERITLLGEAPEMLGFLFKADDAVDVAADARKGLPANLAEVLDAALAALESVTDWTAETIQAALRQALVEDMGIKPRLAFGPVRTAVSGRRISPPLFESMVILGRESSLARIRAFRAAA</sequence>
<evidence type="ECO:0000259" key="9">
    <source>
        <dbReference type="Pfam" id="PF00749"/>
    </source>
</evidence>
<evidence type="ECO:0000256" key="5">
    <source>
        <dbReference type="ARBA" id="ARBA00022840"/>
    </source>
</evidence>
<evidence type="ECO:0000256" key="2">
    <source>
        <dbReference type="ARBA" id="ARBA00022490"/>
    </source>
</evidence>
<dbReference type="CDD" id="cd00808">
    <property type="entry name" value="GluRS_core"/>
    <property type="match status" value="1"/>
</dbReference>
<dbReference type="GO" id="GO:0008270">
    <property type="term" value="F:zinc ion binding"/>
    <property type="evidence" value="ECO:0007669"/>
    <property type="project" value="InterPro"/>
</dbReference>
<protein>
    <recommendedName>
        <fullName evidence="8">Glutamate--tRNA ligase</fullName>
        <ecNumber evidence="8">6.1.1.17</ecNumber>
    </recommendedName>
    <alternativeName>
        <fullName evidence="8">Glutamyl-tRNA synthetase</fullName>
        <shortName evidence="8">GluRS</shortName>
    </alternativeName>
</protein>
<name>A0A5N6MRP6_9MICC</name>
<keyword evidence="7 8" id="KW-0030">Aminoacyl-tRNA synthetase</keyword>
<comment type="caution">
    <text evidence="11">The sequence shown here is derived from an EMBL/GenBank/DDBJ whole genome shotgun (WGS) entry which is preliminary data.</text>
</comment>
<dbReference type="RefSeq" id="WP_152271796.1">
    <property type="nucleotide sequence ID" value="NZ_VTFX01000002.1"/>
</dbReference>
<dbReference type="InterPro" id="IPR049940">
    <property type="entry name" value="GluQ/Sye"/>
</dbReference>
<dbReference type="PRINTS" id="PR00987">
    <property type="entry name" value="TRNASYNTHGLU"/>
</dbReference>
<dbReference type="GO" id="GO:0006424">
    <property type="term" value="P:glutamyl-tRNA aminoacylation"/>
    <property type="evidence" value="ECO:0007669"/>
    <property type="project" value="UniProtKB-UniRule"/>
</dbReference>
<dbReference type="GO" id="GO:0005524">
    <property type="term" value="F:ATP binding"/>
    <property type="evidence" value="ECO:0007669"/>
    <property type="project" value="UniProtKB-UniRule"/>
</dbReference>
<evidence type="ECO:0000259" key="10">
    <source>
        <dbReference type="Pfam" id="PF19269"/>
    </source>
</evidence>
<dbReference type="InterPro" id="IPR004527">
    <property type="entry name" value="Glu-tRNA-ligase_bac/mito"/>
</dbReference>
<dbReference type="Gene3D" id="3.40.50.620">
    <property type="entry name" value="HUPs"/>
    <property type="match status" value="1"/>
</dbReference>
<feature type="domain" description="Aminoacyl-tRNA synthetase class I anticodon-binding" evidence="10">
    <location>
        <begin position="356"/>
        <end position="500"/>
    </location>
</feature>
<comment type="catalytic activity">
    <reaction evidence="8">
        <text>tRNA(Glu) + L-glutamate + ATP = L-glutamyl-tRNA(Glu) + AMP + diphosphate</text>
        <dbReference type="Rhea" id="RHEA:23540"/>
        <dbReference type="Rhea" id="RHEA-COMP:9663"/>
        <dbReference type="Rhea" id="RHEA-COMP:9680"/>
        <dbReference type="ChEBI" id="CHEBI:29985"/>
        <dbReference type="ChEBI" id="CHEBI:30616"/>
        <dbReference type="ChEBI" id="CHEBI:33019"/>
        <dbReference type="ChEBI" id="CHEBI:78442"/>
        <dbReference type="ChEBI" id="CHEBI:78520"/>
        <dbReference type="ChEBI" id="CHEBI:456215"/>
        <dbReference type="EC" id="6.1.1.17"/>
    </reaction>
</comment>
<keyword evidence="12" id="KW-1185">Reference proteome</keyword>
<dbReference type="Proteomes" id="UP000326852">
    <property type="component" value="Unassembled WGS sequence"/>
</dbReference>
<reference evidence="11 12" key="1">
    <citation type="submission" date="2019-08" db="EMBL/GenBank/DDBJ databases">
        <title>Arthrobacter sp. nov., isolated from plateau pika and Tibetan wild ass.</title>
        <authorList>
            <person name="Ge Y."/>
        </authorList>
    </citation>
    <scope>NUCLEOTIDE SEQUENCE [LARGE SCALE GENOMIC DNA]</scope>
    <source>
        <strain evidence="11 12">785</strain>
    </source>
</reference>
<keyword evidence="2 8" id="KW-0963">Cytoplasm</keyword>
<dbReference type="InterPro" id="IPR045462">
    <property type="entry name" value="aa-tRNA-synth_I_cd-bd"/>
</dbReference>
<gene>
    <name evidence="8" type="primary">gltX</name>
    <name evidence="11" type="ORF">GD627_06050</name>
</gene>
<dbReference type="SUPFAM" id="SSF48163">
    <property type="entry name" value="An anticodon-binding domain of class I aminoacyl-tRNA synthetases"/>
    <property type="match status" value="1"/>
</dbReference>
<dbReference type="InterPro" id="IPR020752">
    <property type="entry name" value="Glu-tRNA-synth_I_codon-bd_sub1"/>
</dbReference>
<dbReference type="Gene3D" id="1.10.8.70">
    <property type="entry name" value="Glutamate-tRNA synthetase, class I, anticodon-binding domain 1"/>
    <property type="match status" value="1"/>
</dbReference>
<dbReference type="HAMAP" id="MF_00022">
    <property type="entry name" value="Glu_tRNA_synth_type1"/>
    <property type="match status" value="1"/>
</dbReference>
<feature type="domain" description="Glutamyl/glutaminyl-tRNA synthetase class Ib catalytic" evidence="9">
    <location>
        <begin position="20"/>
        <end position="336"/>
    </location>
</feature>
<evidence type="ECO:0000313" key="11">
    <source>
        <dbReference type="EMBL" id="KAD4007128.1"/>
    </source>
</evidence>
<dbReference type="AlphaFoldDB" id="A0A5N6MRP6"/>
<dbReference type="GO" id="GO:0005829">
    <property type="term" value="C:cytosol"/>
    <property type="evidence" value="ECO:0007669"/>
    <property type="project" value="TreeGrafter"/>
</dbReference>
<dbReference type="InterPro" id="IPR000924">
    <property type="entry name" value="Glu/Gln-tRNA-synth"/>
</dbReference>
<dbReference type="FunFam" id="3.40.50.620:FF:000149">
    <property type="entry name" value="Glutamate--tRNA ligase"/>
    <property type="match status" value="1"/>
</dbReference>
<dbReference type="SUPFAM" id="SSF52374">
    <property type="entry name" value="Nucleotidylyl transferase"/>
    <property type="match status" value="1"/>
</dbReference>
<keyword evidence="6 8" id="KW-0648">Protein biosynthesis</keyword>
<accession>A0A5N6MRP6</accession>
<evidence type="ECO:0000256" key="6">
    <source>
        <dbReference type="ARBA" id="ARBA00022917"/>
    </source>
</evidence>
<dbReference type="GO" id="GO:0000049">
    <property type="term" value="F:tRNA binding"/>
    <property type="evidence" value="ECO:0007669"/>
    <property type="project" value="InterPro"/>
</dbReference>